<feature type="region of interest" description="Disordered" evidence="7">
    <location>
        <begin position="433"/>
        <end position="465"/>
    </location>
</feature>
<feature type="binding site" evidence="6">
    <location>
        <position position="210"/>
    </location>
    <ligand>
        <name>substrate</name>
    </ligand>
</feature>
<feature type="binding site" evidence="6">
    <location>
        <begin position="86"/>
        <end position="87"/>
    </location>
    <ligand>
        <name>NADP(+)</name>
        <dbReference type="ChEBI" id="CHEBI:58349"/>
    </ligand>
</feature>
<dbReference type="PIRSF" id="PIRSF000110">
    <property type="entry name" value="G6PD"/>
    <property type="match status" value="1"/>
</dbReference>
<dbReference type="PANTHER" id="PTHR23429:SF0">
    <property type="entry name" value="GLUCOSE-6-PHOSPHATE 1-DEHYDROGENASE"/>
    <property type="match status" value="1"/>
</dbReference>
<dbReference type="GO" id="GO:0004345">
    <property type="term" value="F:glucose-6-phosphate dehydrogenase activity"/>
    <property type="evidence" value="ECO:0007669"/>
    <property type="project" value="UniProtKB-UniRule"/>
</dbReference>
<dbReference type="SUPFAM" id="SSF55347">
    <property type="entry name" value="Glyceraldehyde-3-phosphate dehydrogenase-like, C-terminal domain"/>
    <property type="match status" value="1"/>
</dbReference>
<comment type="caution">
    <text evidence="10">The sequence shown here is derived from an EMBL/GenBank/DDBJ whole genome shotgun (WGS) entry which is preliminary data.</text>
</comment>
<keyword evidence="2 6" id="KW-0313">Glucose metabolism</keyword>
<evidence type="ECO:0000259" key="9">
    <source>
        <dbReference type="Pfam" id="PF02781"/>
    </source>
</evidence>
<dbReference type="InterPro" id="IPR022674">
    <property type="entry name" value="G6P_DH_NAD-bd"/>
</dbReference>
<evidence type="ECO:0000256" key="4">
    <source>
        <dbReference type="ARBA" id="ARBA00023002"/>
    </source>
</evidence>
<keyword evidence="4 6" id="KW-0560">Oxidoreductase</keyword>
<dbReference type="UniPathway" id="UPA00115">
    <property type="reaction ID" value="UER00408"/>
</dbReference>
<evidence type="ECO:0000313" key="10">
    <source>
        <dbReference type="EMBL" id="GII57142.1"/>
    </source>
</evidence>
<dbReference type="AlphaFoldDB" id="A0A8J3XW25"/>
<dbReference type="InterPro" id="IPR022675">
    <property type="entry name" value="G6P_DH_C"/>
</dbReference>
<evidence type="ECO:0000256" key="2">
    <source>
        <dbReference type="ARBA" id="ARBA00022526"/>
    </source>
</evidence>
<evidence type="ECO:0000256" key="7">
    <source>
        <dbReference type="SAM" id="MobiDB-lite"/>
    </source>
</evidence>
<accession>A0A8J3XW25</accession>
<comment type="similarity">
    <text evidence="6">Belongs to the glucose-6-phosphate dehydrogenase family.</text>
</comment>
<dbReference type="PRINTS" id="PR00079">
    <property type="entry name" value="G6PDHDRGNASE"/>
</dbReference>
<evidence type="ECO:0000313" key="11">
    <source>
        <dbReference type="Proteomes" id="UP000605992"/>
    </source>
</evidence>
<evidence type="ECO:0000256" key="5">
    <source>
        <dbReference type="ARBA" id="ARBA00023277"/>
    </source>
</evidence>
<dbReference type="SUPFAM" id="SSF51735">
    <property type="entry name" value="NAD(P)-binding Rossmann-fold domains"/>
    <property type="match status" value="1"/>
</dbReference>
<gene>
    <name evidence="10" type="primary">zwf_2</name>
    <name evidence="6" type="synonym">zwf</name>
    <name evidence="10" type="ORF">Pth03_55310</name>
</gene>
<comment type="pathway">
    <text evidence="1 6">Carbohydrate degradation; pentose phosphate pathway; D-ribulose 5-phosphate from D-glucose 6-phosphate (oxidative stage): step 1/3.</text>
</comment>
<dbReference type="NCBIfam" id="TIGR00871">
    <property type="entry name" value="zwf"/>
    <property type="match status" value="1"/>
</dbReference>
<feature type="binding site" evidence="6">
    <location>
        <position position="142"/>
    </location>
    <ligand>
        <name>NADP(+)</name>
        <dbReference type="ChEBI" id="CHEBI:58349"/>
    </ligand>
</feature>
<feature type="binding site" evidence="6">
    <location>
        <position position="172"/>
    </location>
    <ligand>
        <name>substrate</name>
    </ligand>
</feature>
<proteinExistence type="inferred from homology"/>
<reference evidence="10" key="1">
    <citation type="submission" date="2021-01" db="EMBL/GenBank/DDBJ databases">
        <title>Whole genome shotgun sequence of Planotetraspora thailandica NBRC 104271.</title>
        <authorList>
            <person name="Komaki H."/>
            <person name="Tamura T."/>
        </authorList>
    </citation>
    <scope>NUCLEOTIDE SEQUENCE</scope>
    <source>
        <strain evidence="10">NBRC 104271</strain>
    </source>
</reference>
<dbReference type="RefSeq" id="WP_203947270.1">
    <property type="nucleotide sequence ID" value="NZ_BOOR01000045.1"/>
</dbReference>
<feature type="active site" description="Proton acceptor" evidence="6">
    <location>
        <position position="234"/>
    </location>
</feature>
<evidence type="ECO:0000256" key="6">
    <source>
        <dbReference type="HAMAP-Rule" id="MF_00966"/>
    </source>
</evidence>
<keyword evidence="5 6" id="KW-0119">Carbohydrate metabolism</keyword>
<comment type="caution">
    <text evidence="6">Lacks conserved residue(s) required for the propagation of feature annotation.</text>
</comment>
<comment type="catalytic activity">
    <reaction evidence="6">
        <text>D-glucose 6-phosphate + NADP(+) = 6-phospho-D-glucono-1,5-lactone + NADPH + H(+)</text>
        <dbReference type="Rhea" id="RHEA:15841"/>
        <dbReference type="ChEBI" id="CHEBI:15378"/>
        <dbReference type="ChEBI" id="CHEBI:57783"/>
        <dbReference type="ChEBI" id="CHEBI:57955"/>
        <dbReference type="ChEBI" id="CHEBI:58349"/>
        <dbReference type="ChEBI" id="CHEBI:61548"/>
        <dbReference type="EC" id="1.1.1.49"/>
    </reaction>
</comment>
<feature type="domain" description="Glucose-6-phosphate dehydrogenase NAD-binding" evidence="8">
    <location>
        <begin position="10"/>
        <end position="181"/>
    </location>
</feature>
<feature type="binding site" evidence="6">
    <location>
        <position position="176"/>
    </location>
    <ligand>
        <name>substrate</name>
    </ligand>
</feature>
<dbReference type="InterPro" id="IPR036291">
    <property type="entry name" value="NAD(P)-bd_dom_sf"/>
</dbReference>
<dbReference type="EC" id="1.1.1.49" evidence="6"/>
<dbReference type="GO" id="GO:0005829">
    <property type="term" value="C:cytosol"/>
    <property type="evidence" value="ECO:0007669"/>
    <property type="project" value="TreeGrafter"/>
</dbReference>
<dbReference type="Pfam" id="PF00479">
    <property type="entry name" value="G6PD_N"/>
    <property type="match status" value="1"/>
</dbReference>
<name>A0A8J3XW25_9ACTN</name>
<comment type="function">
    <text evidence="6">Catalyzes the oxidation of glucose 6-phosphate to 6-phosphogluconolactone.</text>
</comment>
<organism evidence="10 11">
    <name type="scientific">Planotetraspora thailandica</name>
    <dbReference type="NCBI Taxonomy" id="487172"/>
    <lineage>
        <taxon>Bacteria</taxon>
        <taxon>Bacillati</taxon>
        <taxon>Actinomycetota</taxon>
        <taxon>Actinomycetes</taxon>
        <taxon>Streptosporangiales</taxon>
        <taxon>Streptosporangiaceae</taxon>
        <taxon>Planotetraspora</taxon>
    </lineage>
</organism>
<evidence type="ECO:0000256" key="3">
    <source>
        <dbReference type="ARBA" id="ARBA00022857"/>
    </source>
</evidence>
<feature type="domain" description="Glucose-6-phosphate dehydrogenase C-terminal" evidence="9">
    <location>
        <begin position="183"/>
        <end position="453"/>
    </location>
</feature>
<dbReference type="InterPro" id="IPR001282">
    <property type="entry name" value="G6P_DH"/>
</dbReference>
<dbReference type="Gene3D" id="3.30.360.10">
    <property type="entry name" value="Dihydrodipicolinate Reductase, domain 2"/>
    <property type="match status" value="1"/>
</dbReference>
<dbReference type="GO" id="GO:0006006">
    <property type="term" value="P:glucose metabolic process"/>
    <property type="evidence" value="ECO:0007669"/>
    <property type="project" value="UniProtKB-KW"/>
</dbReference>
<protein>
    <recommendedName>
        <fullName evidence="6">Glucose-6-phosphate 1-dehydrogenase</fullName>
        <shortName evidence="6">G6PD</shortName>
        <ecNumber evidence="6">1.1.1.49</ecNumber>
    </recommendedName>
</protein>
<evidence type="ECO:0000256" key="1">
    <source>
        <dbReference type="ARBA" id="ARBA00004937"/>
    </source>
</evidence>
<dbReference type="Gene3D" id="3.40.50.720">
    <property type="entry name" value="NAD(P)-binding Rossmann-like Domain"/>
    <property type="match status" value="1"/>
</dbReference>
<dbReference type="EMBL" id="BOOR01000045">
    <property type="protein sequence ID" value="GII57142.1"/>
    <property type="molecule type" value="Genomic_DNA"/>
</dbReference>
<dbReference type="PANTHER" id="PTHR23429">
    <property type="entry name" value="GLUCOSE-6-PHOSPHATE 1-DEHYDROGENASE G6PD"/>
    <property type="match status" value="1"/>
</dbReference>
<dbReference type="Pfam" id="PF02781">
    <property type="entry name" value="G6PD_C"/>
    <property type="match status" value="1"/>
</dbReference>
<keyword evidence="3 6" id="KW-0521">NADP</keyword>
<feature type="binding site" evidence="6">
    <location>
        <position position="229"/>
    </location>
    <ligand>
        <name>substrate</name>
    </ligand>
</feature>
<sequence length="465" mass="50778">MNARQGQVLVLYGIGGDLAKKLIIPALYRLTQRKALDLPVIGVDHGRMDLDALRRHARDSVTAAYGRVDEAVFDELASRLGIIGGDLTDAATYDRIGRAITEAGGDALAVHYLAVPPSLFGPIAEGLDAAGLAAKARLVVEKPFGHDLASAERLNEELHRHFPEERLLRVDHFLGKDAVENLMVFRLANSILEPVWNRSHVASVQITMAEAFDVADRGAFYDAVGTVRDVVQNHLLQVLAYLAMDPPSDGSAEGERDEKRRLLSAVRAADPGDMVRGQYEGYLGTPGVAAGSVTETYTALRLWIDNWRWADVPFLIRAGKALAVTATEVAVEFHRPPRVLFVSGATDRPPPNVVRFRLQPDAGVTFEMLARDPQEACGARSVRVSVDFETELGFSESAYERVLAAAVSGDQRLFARQDTVEEEWRIVGPVLDATAPPEPYERGGWGPAAADRLPPNGWQPTQTRP</sequence>
<dbReference type="GO" id="GO:0050661">
    <property type="term" value="F:NADP binding"/>
    <property type="evidence" value="ECO:0007669"/>
    <property type="project" value="UniProtKB-UniRule"/>
</dbReference>
<dbReference type="GO" id="GO:0009051">
    <property type="term" value="P:pentose-phosphate shunt, oxidative branch"/>
    <property type="evidence" value="ECO:0007669"/>
    <property type="project" value="TreeGrafter"/>
</dbReference>
<evidence type="ECO:0000259" key="8">
    <source>
        <dbReference type="Pfam" id="PF00479"/>
    </source>
</evidence>
<dbReference type="HAMAP" id="MF_00966">
    <property type="entry name" value="G6PD"/>
    <property type="match status" value="1"/>
</dbReference>
<feature type="binding site" evidence="6">
    <location>
        <position position="320"/>
    </location>
    <ligand>
        <name>substrate</name>
    </ligand>
</feature>
<keyword evidence="11" id="KW-1185">Reference proteome</keyword>
<dbReference type="Proteomes" id="UP000605992">
    <property type="component" value="Unassembled WGS sequence"/>
</dbReference>